<organism evidence="3 4">
    <name type="scientific">Erwinia aeris</name>
    <dbReference type="NCBI Taxonomy" id="3239803"/>
    <lineage>
        <taxon>Bacteria</taxon>
        <taxon>Pseudomonadati</taxon>
        <taxon>Pseudomonadota</taxon>
        <taxon>Gammaproteobacteria</taxon>
        <taxon>Enterobacterales</taxon>
        <taxon>Erwiniaceae</taxon>
        <taxon>Erwinia</taxon>
    </lineage>
</organism>
<feature type="signal peptide" evidence="2">
    <location>
        <begin position="1"/>
        <end position="23"/>
    </location>
</feature>
<gene>
    <name evidence="3" type="ORF">AB6T85_08805</name>
</gene>
<comment type="caution">
    <text evidence="3">The sequence shown here is derived from an EMBL/GenBank/DDBJ whole genome shotgun (WGS) entry which is preliminary data.</text>
</comment>
<dbReference type="Gene3D" id="1.20.5.340">
    <property type="match status" value="1"/>
</dbReference>
<evidence type="ECO:0000256" key="1">
    <source>
        <dbReference type="SAM" id="MobiDB-lite"/>
    </source>
</evidence>
<keyword evidence="4" id="KW-1185">Reference proteome</keyword>
<dbReference type="Proteomes" id="UP001565243">
    <property type="component" value="Unassembled WGS sequence"/>
</dbReference>
<sequence>MKYTAKVIIGSLLLAATAGLAQANEQPPLLSGDGYLSDRDNLVAYSDYSKGFSRSFQIGDIKALIDANKTLQEKVTQQQERLEKLEQQEETKKLDKQLQELKKSVEEKDRANRETQATVQSLKDQISDLKRTLDEVNNKVK</sequence>
<dbReference type="EMBL" id="JBGFFX010000004">
    <property type="protein sequence ID" value="MEY8770523.1"/>
    <property type="molecule type" value="Genomic_DNA"/>
</dbReference>
<dbReference type="RefSeq" id="WP_253456821.1">
    <property type="nucleotide sequence ID" value="NZ_JBGFFX010000004.1"/>
</dbReference>
<evidence type="ECO:0000313" key="3">
    <source>
        <dbReference type="EMBL" id="MEY8770523.1"/>
    </source>
</evidence>
<accession>A0ABV4E6R3</accession>
<reference evidence="3 4" key="1">
    <citation type="submission" date="2024-07" db="EMBL/GenBank/DDBJ databases">
        <authorList>
            <person name="Hebao G."/>
        </authorList>
    </citation>
    <scope>NUCLEOTIDE SEQUENCE [LARGE SCALE GENOMIC DNA]</scope>
    <source>
        <strain evidence="3 4">ACCC 02193</strain>
    </source>
</reference>
<proteinExistence type="predicted"/>
<feature type="region of interest" description="Disordered" evidence="1">
    <location>
        <begin position="103"/>
        <end position="122"/>
    </location>
</feature>
<keyword evidence="2" id="KW-0732">Signal</keyword>
<evidence type="ECO:0000256" key="2">
    <source>
        <dbReference type="SAM" id="SignalP"/>
    </source>
</evidence>
<feature type="compositionally biased region" description="Basic and acidic residues" evidence="1">
    <location>
        <begin position="103"/>
        <end position="113"/>
    </location>
</feature>
<name>A0ABV4E6R3_9GAMM</name>
<feature type="chain" id="PRO_5045454440" evidence="2">
    <location>
        <begin position="24"/>
        <end position="141"/>
    </location>
</feature>
<protein>
    <submittedName>
        <fullName evidence="3">Uncharacterized protein</fullName>
    </submittedName>
</protein>
<evidence type="ECO:0000313" key="4">
    <source>
        <dbReference type="Proteomes" id="UP001565243"/>
    </source>
</evidence>